<evidence type="ECO:0000256" key="14">
    <source>
        <dbReference type="PIRSR" id="PIRSR611284-1"/>
    </source>
</evidence>
<evidence type="ECO:0000256" key="9">
    <source>
        <dbReference type="ARBA" id="ARBA00022857"/>
    </source>
</evidence>
<keyword evidence="10 16" id="KW-0560">Oxidoreductase</keyword>
<evidence type="ECO:0000256" key="11">
    <source>
        <dbReference type="ARBA" id="ARBA00023098"/>
    </source>
</evidence>
<evidence type="ECO:0000259" key="18">
    <source>
        <dbReference type="SMART" id="SM00822"/>
    </source>
</evidence>
<organism evidence="19 20">
    <name type="scientific">Sphenostylis stenocarpa</name>
    <dbReference type="NCBI Taxonomy" id="92480"/>
    <lineage>
        <taxon>Eukaryota</taxon>
        <taxon>Viridiplantae</taxon>
        <taxon>Streptophyta</taxon>
        <taxon>Embryophyta</taxon>
        <taxon>Tracheophyta</taxon>
        <taxon>Spermatophyta</taxon>
        <taxon>Magnoliopsida</taxon>
        <taxon>eudicotyledons</taxon>
        <taxon>Gunneridae</taxon>
        <taxon>Pentapetalae</taxon>
        <taxon>rosids</taxon>
        <taxon>fabids</taxon>
        <taxon>Fabales</taxon>
        <taxon>Fabaceae</taxon>
        <taxon>Papilionoideae</taxon>
        <taxon>50 kb inversion clade</taxon>
        <taxon>NPAAA clade</taxon>
        <taxon>indigoferoid/millettioid clade</taxon>
        <taxon>Phaseoleae</taxon>
        <taxon>Sphenostylis</taxon>
    </lineage>
</organism>
<evidence type="ECO:0000313" key="19">
    <source>
        <dbReference type="EMBL" id="CAJ1935627.1"/>
    </source>
</evidence>
<dbReference type="InterPro" id="IPR020904">
    <property type="entry name" value="Sc_DH/Rdtase_CS"/>
</dbReference>
<dbReference type="SUPFAM" id="SSF51735">
    <property type="entry name" value="NAD(P)-binding Rossmann-fold domains"/>
    <property type="match status" value="1"/>
</dbReference>
<evidence type="ECO:0000256" key="15">
    <source>
        <dbReference type="PIRSR" id="PIRSR611284-2"/>
    </source>
</evidence>
<dbReference type="CDD" id="cd05333">
    <property type="entry name" value="BKR_SDR_c"/>
    <property type="match status" value="1"/>
</dbReference>
<dbReference type="FunFam" id="3.40.50.720:FF:000194">
    <property type="entry name" value="3-oxoacyl-[acyl-carrier-protein] reductase, chloroplastic"/>
    <property type="match status" value="1"/>
</dbReference>
<keyword evidence="11 16" id="KW-0443">Lipid metabolism</keyword>
<feature type="transmembrane region" description="Helical" evidence="17">
    <location>
        <begin position="355"/>
        <end position="374"/>
    </location>
</feature>
<comment type="pathway">
    <text evidence="1 16">Lipid metabolism; fatty acid biosynthesis.</text>
</comment>
<sequence length="383" mass="41389">MRRMLSQTPGSTAFMASSEHPKVQIRTSVIQRSDECINDLDLGRMMTGSLARPNSLFLRTGGTRKVGSEIVSFQKFSWNGSFPSEQLELEAKQKNMEAPVVVVTGASRGIGRAIALSLGKANCKVLVNYAKSSTQAEEVSNLIEAFGGQAITFAGDVSNEADVESMIKTAVDAWGTVDVLVNNAGITRDGLLMRMKKSQWQDVIDLNLTGVFLCMQAAAKIMTMKKKGRIVNIASVIGQVGNVGQANYSAAKAGVIGLTKSAAREYASRNITVNAVAPGFIASDMTAKLRPDIEKKRLELIPLGRFGQPEEVAGLVEFLALNPSANYITGQVFTIDGGLTISAELFYRLLLEMNLGYCCILVTLWYTVLVAYSLQRLNIALEA</sequence>
<dbReference type="InterPro" id="IPR011284">
    <property type="entry name" value="3oxo_ACP_reduc"/>
</dbReference>
<dbReference type="InterPro" id="IPR050259">
    <property type="entry name" value="SDR"/>
</dbReference>
<dbReference type="GO" id="GO:0006633">
    <property type="term" value="P:fatty acid biosynthetic process"/>
    <property type="evidence" value="ECO:0007669"/>
    <property type="project" value="UniProtKB-KW"/>
</dbReference>
<evidence type="ECO:0000256" key="6">
    <source>
        <dbReference type="ARBA" id="ARBA00022528"/>
    </source>
</evidence>
<keyword evidence="12 16" id="KW-0275">Fatty acid biosynthesis</keyword>
<evidence type="ECO:0000256" key="2">
    <source>
        <dbReference type="ARBA" id="ARBA00006484"/>
    </source>
</evidence>
<keyword evidence="7" id="KW-0934">Plastid</keyword>
<dbReference type="NCBIfam" id="NF009466">
    <property type="entry name" value="PRK12826.1-2"/>
    <property type="match status" value="1"/>
</dbReference>
<keyword evidence="6" id="KW-0150">Chloroplast</keyword>
<dbReference type="PANTHER" id="PTHR42879">
    <property type="entry name" value="3-OXOACYL-(ACYL-CARRIER-PROTEIN) REDUCTASE"/>
    <property type="match status" value="1"/>
</dbReference>
<dbReference type="Gene3D" id="3.40.50.720">
    <property type="entry name" value="NAD(P)-binding Rossmann-like Domain"/>
    <property type="match status" value="1"/>
</dbReference>
<evidence type="ECO:0000256" key="17">
    <source>
        <dbReference type="SAM" id="Phobius"/>
    </source>
</evidence>
<gene>
    <name evidence="19" type="ORF">AYBTSS11_LOCUS7012</name>
</gene>
<evidence type="ECO:0000256" key="3">
    <source>
        <dbReference type="ARBA" id="ARBA00011881"/>
    </source>
</evidence>
<keyword evidence="8 16" id="KW-0276">Fatty acid metabolism</keyword>
<evidence type="ECO:0000256" key="5">
    <source>
        <dbReference type="ARBA" id="ARBA00022516"/>
    </source>
</evidence>
<dbReference type="InterPro" id="IPR057326">
    <property type="entry name" value="KR_dom"/>
</dbReference>
<dbReference type="Gramene" id="rna-AYBTSS11_LOCUS7012">
    <property type="protein sequence ID" value="CAJ1935627.1"/>
    <property type="gene ID" value="gene-AYBTSS11_LOCUS7012"/>
</dbReference>
<keyword evidence="17" id="KW-0472">Membrane</keyword>
<dbReference type="InterPro" id="IPR002347">
    <property type="entry name" value="SDR_fam"/>
</dbReference>
<evidence type="ECO:0000256" key="8">
    <source>
        <dbReference type="ARBA" id="ARBA00022832"/>
    </source>
</evidence>
<evidence type="ECO:0000256" key="4">
    <source>
        <dbReference type="ARBA" id="ARBA00012948"/>
    </source>
</evidence>
<keyword evidence="17" id="KW-1133">Transmembrane helix</keyword>
<dbReference type="AlphaFoldDB" id="A0AA86SN44"/>
<dbReference type="Pfam" id="PF13561">
    <property type="entry name" value="adh_short_C2"/>
    <property type="match status" value="1"/>
</dbReference>
<dbReference type="EC" id="1.1.1.100" evidence="4 16"/>
<evidence type="ECO:0000313" key="20">
    <source>
        <dbReference type="Proteomes" id="UP001189624"/>
    </source>
</evidence>
<dbReference type="PRINTS" id="PR00080">
    <property type="entry name" value="SDRFAMILY"/>
</dbReference>
<keyword evidence="20" id="KW-1185">Reference proteome</keyword>
<evidence type="ECO:0000256" key="1">
    <source>
        <dbReference type="ARBA" id="ARBA00005194"/>
    </source>
</evidence>
<keyword evidence="17" id="KW-0812">Transmembrane</keyword>
<keyword evidence="9 15" id="KW-0521">NADP</keyword>
<evidence type="ECO:0000256" key="13">
    <source>
        <dbReference type="ARBA" id="ARBA00048508"/>
    </source>
</evidence>
<comment type="subunit">
    <text evidence="3 16">Homotetramer.</text>
</comment>
<dbReference type="GO" id="GO:0004316">
    <property type="term" value="F:3-oxoacyl-[acyl-carrier-protein] reductase (NADPH) activity"/>
    <property type="evidence" value="ECO:0007669"/>
    <property type="project" value="UniProtKB-UniRule"/>
</dbReference>
<dbReference type="PROSITE" id="PS00061">
    <property type="entry name" value="ADH_SHORT"/>
    <property type="match status" value="1"/>
</dbReference>
<dbReference type="InterPro" id="IPR036291">
    <property type="entry name" value="NAD(P)-bd_dom_sf"/>
</dbReference>
<name>A0AA86SN44_9FABA</name>
<dbReference type="NCBIfam" id="TIGR01830">
    <property type="entry name" value="3oxo_ACP_reduc"/>
    <property type="match status" value="1"/>
</dbReference>
<feature type="binding site" evidence="15">
    <location>
        <position position="281"/>
    </location>
    <ligand>
        <name>NADP(+)</name>
        <dbReference type="ChEBI" id="CHEBI:58349"/>
    </ligand>
</feature>
<dbReference type="EMBL" id="OY731400">
    <property type="protein sequence ID" value="CAJ1935627.1"/>
    <property type="molecule type" value="Genomic_DNA"/>
</dbReference>
<dbReference type="PANTHER" id="PTHR42879:SF2">
    <property type="entry name" value="3-OXOACYL-[ACYL-CARRIER-PROTEIN] REDUCTASE FABG"/>
    <property type="match status" value="1"/>
</dbReference>
<dbReference type="GO" id="GO:0051287">
    <property type="term" value="F:NAD binding"/>
    <property type="evidence" value="ECO:0007669"/>
    <property type="project" value="UniProtKB-UniRule"/>
</dbReference>
<protein>
    <recommendedName>
        <fullName evidence="4 16">3-oxoacyl-[acyl-carrier-protein] reductase</fullName>
        <ecNumber evidence="4 16">1.1.1.100</ecNumber>
    </recommendedName>
</protein>
<evidence type="ECO:0000256" key="10">
    <source>
        <dbReference type="ARBA" id="ARBA00023002"/>
    </source>
</evidence>
<evidence type="ECO:0000256" key="7">
    <source>
        <dbReference type="ARBA" id="ARBA00022640"/>
    </source>
</evidence>
<comment type="subcellular location">
    <subcellularLocation>
        <location evidence="16">Plastid</location>
        <location evidence="16">Chloroplast</location>
    </subcellularLocation>
    <subcellularLocation>
        <location evidence="16">Plastid</location>
    </subcellularLocation>
    <text evidence="16">And non-photosynthetic plastids.</text>
</comment>
<reference evidence="19" key="1">
    <citation type="submission" date="2023-10" db="EMBL/GenBank/DDBJ databases">
        <authorList>
            <person name="Domelevo Entfellner J.-B."/>
        </authorList>
    </citation>
    <scope>NUCLEOTIDE SEQUENCE</scope>
</reference>
<dbReference type="Proteomes" id="UP001189624">
    <property type="component" value="Chromosome 3"/>
</dbReference>
<comment type="similarity">
    <text evidence="2 16">Belongs to the short-chain dehydrogenases/reductases (SDR) family.</text>
</comment>
<dbReference type="PRINTS" id="PR00081">
    <property type="entry name" value="GDHRDH"/>
</dbReference>
<comment type="catalytic activity">
    <reaction evidence="13 16">
        <text>a (3R)-hydroxyacyl-[ACP] + NADP(+) = a 3-oxoacyl-[ACP] + NADPH + H(+)</text>
        <dbReference type="Rhea" id="RHEA:17397"/>
        <dbReference type="Rhea" id="RHEA-COMP:9916"/>
        <dbReference type="Rhea" id="RHEA-COMP:9945"/>
        <dbReference type="ChEBI" id="CHEBI:15378"/>
        <dbReference type="ChEBI" id="CHEBI:57783"/>
        <dbReference type="ChEBI" id="CHEBI:58349"/>
        <dbReference type="ChEBI" id="CHEBI:78776"/>
        <dbReference type="ChEBI" id="CHEBI:78827"/>
        <dbReference type="EC" id="1.1.1.100"/>
    </reaction>
</comment>
<accession>A0AA86SN44</accession>
<dbReference type="GO" id="GO:0009507">
    <property type="term" value="C:chloroplast"/>
    <property type="evidence" value="ECO:0007669"/>
    <property type="project" value="UniProtKB-SubCell"/>
</dbReference>
<proteinExistence type="inferred from homology"/>
<feature type="binding site" evidence="15">
    <location>
        <begin position="248"/>
        <end position="252"/>
    </location>
    <ligand>
        <name>NADP(+)</name>
        <dbReference type="ChEBI" id="CHEBI:58349"/>
    </ligand>
</feature>
<dbReference type="SMART" id="SM00822">
    <property type="entry name" value="PKS_KR"/>
    <property type="match status" value="1"/>
</dbReference>
<feature type="binding site" evidence="15">
    <location>
        <begin position="105"/>
        <end position="108"/>
    </location>
    <ligand>
        <name>NADP(+)</name>
        <dbReference type="ChEBI" id="CHEBI:58349"/>
    </ligand>
</feature>
<feature type="active site" description="Proton acceptor" evidence="14">
    <location>
        <position position="248"/>
    </location>
</feature>
<feature type="domain" description="Ketoreductase" evidence="18">
    <location>
        <begin position="99"/>
        <end position="279"/>
    </location>
</feature>
<keyword evidence="5 16" id="KW-0444">Lipid biosynthesis</keyword>
<feature type="binding site" evidence="15">
    <location>
        <position position="183"/>
    </location>
    <ligand>
        <name>NADP(+)</name>
        <dbReference type="ChEBI" id="CHEBI:58349"/>
    </ligand>
</feature>
<evidence type="ECO:0000256" key="12">
    <source>
        <dbReference type="ARBA" id="ARBA00023160"/>
    </source>
</evidence>
<evidence type="ECO:0000256" key="16">
    <source>
        <dbReference type="RuleBase" id="RU366074"/>
    </source>
</evidence>